<dbReference type="PANTHER" id="PTHR43671:SF13">
    <property type="entry name" value="SERINE_THREONINE-PROTEIN KINASE NEK2"/>
    <property type="match status" value="1"/>
</dbReference>
<dbReference type="EMBL" id="SNRW01003137">
    <property type="protein sequence ID" value="KAA6390699.1"/>
    <property type="molecule type" value="Genomic_DNA"/>
</dbReference>
<dbReference type="PANTHER" id="PTHR43671">
    <property type="entry name" value="SERINE/THREONINE-PROTEIN KINASE NEK"/>
    <property type="match status" value="1"/>
</dbReference>
<evidence type="ECO:0000256" key="2">
    <source>
        <dbReference type="ARBA" id="ARBA00022679"/>
    </source>
</evidence>
<feature type="domain" description="Protein kinase" evidence="6">
    <location>
        <begin position="131"/>
        <end position="417"/>
    </location>
</feature>
<evidence type="ECO:0000259" key="6">
    <source>
        <dbReference type="PROSITE" id="PS50011"/>
    </source>
</evidence>
<evidence type="ECO:0000256" key="1">
    <source>
        <dbReference type="ARBA" id="ARBA00012513"/>
    </source>
</evidence>
<keyword evidence="4 7" id="KW-0418">Kinase</keyword>
<dbReference type="Gene3D" id="1.10.510.10">
    <property type="entry name" value="Transferase(Phosphotransferase) domain 1"/>
    <property type="match status" value="1"/>
</dbReference>
<dbReference type="SMART" id="SM00220">
    <property type="entry name" value="S_TKc"/>
    <property type="match status" value="1"/>
</dbReference>
<dbReference type="InterPro" id="IPR050660">
    <property type="entry name" value="NEK_Ser/Thr_kinase"/>
</dbReference>
<reference evidence="7 8" key="1">
    <citation type="submission" date="2019-03" db="EMBL/GenBank/DDBJ databases">
        <title>Single cell metagenomics reveals metabolic interactions within the superorganism composed of flagellate Streblomastix strix and complex community of Bacteroidetes bacteria on its surface.</title>
        <authorList>
            <person name="Treitli S.C."/>
            <person name="Kolisko M."/>
            <person name="Husnik F."/>
            <person name="Keeling P."/>
            <person name="Hampl V."/>
        </authorList>
    </citation>
    <scope>NUCLEOTIDE SEQUENCE [LARGE SCALE GENOMIC DNA]</scope>
    <source>
        <strain evidence="7">ST1C</strain>
    </source>
</reference>
<dbReference type="Proteomes" id="UP000324800">
    <property type="component" value="Unassembled WGS sequence"/>
</dbReference>
<keyword evidence="3" id="KW-0547">Nucleotide-binding</keyword>
<evidence type="ECO:0000256" key="3">
    <source>
        <dbReference type="ARBA" id="ARBA00022741"/>
    </source>
</evidence>
<dbReference type="OrthoDB" id="20524at2759"/>
<dbReference type="SUPFAM" id="SSF56112">
    <property type="entry name" value="Protein kinase-like (PK-like)"/>
    <property type="match status" value="1"/>
</dbReference>
<dbReference type="InterPro" id="IPR000719">
    <property type="entry name" value="Prot_kinase_dom"/>
</dbReference>
<dbReference type="GO" id="GO:0004674">
    <property type="term" value="F:protein serine/threonine kinase activity"/>
    <property type="evidence" value="ECO:0007669"/>
    <property type="project" value="UniProtKB-EC"/>
</dbReference>
<dbReference type="Gene3D" id="3.30.200.20">
    <property type="entry name" value="Phosphorylase Kinase, domain 1"/>
    <property type="match status" value="1"/>
</dbReference>
<evidence type="ECO:0000313" key="8">
    <source>
        <dbReference type="Proteomes" id="UP000324800"/>
    </source>
</evidence>
<keyword evidence="5" id="KW-0067">ATP-binding</keyword>
<evidence type="ECO:0000313" key="7">
    <source>
        <dbReference type="EMBL" id="KAA6390699.1"/>
    </source>
</evidence>
<evidence type="ECO:0000256" key="5">
    <source>
        <dbReference type="ARBA" id="ARBA00022840"/>
    </source>
</evidence>
<gene>
    <name evidence="7" type="ORF">EZS28_013776</name>
</gene>
<evidence type="ECO:0000256" key="4">
    <source>
        <dbReference type="ARBA" id="ARBA00022777"/>
    </source>
</evidence>
<dbReference type="InterPro" id="IPR008271">
    <property type="entry name" value="Ser/Thr_kinase_AS"/>
</dbReference>
<proteinExistence type="predicted"/>
<protein>
    <recommendedName>
        <fullName evidence="1">non-specific serine/threonine protein kinase</fullName>
        <ecNumber evidence="1">2.7.11.1</ecNumber>
    </recommendedName>
</protein>
<keyword evidence="2" id="KW-0808">Transferase</keyword>
<organism evidence="7 8">
    <name type="scientific">Streblomastix strix</name>
    <dbReference type="NCBI Taxonomy" id="222440"/>
    <lineage>
        <taxon>Eukaryota</taxon>
        <taxon>Metamonada</taxon>
        <taxon>Preaxostyla</taxon>
        <taxon>Oxymonadida</taxon>
        <taxon>Streblomastigidae</taxon>
        <taxon>Streblomastix</taxon>
    </lineage>
</organism>
<comment type="caution">
    <text evidence="7">The sequence shown here is derived from an EMBL/GenBank/DDBJ whole genome shotgun (WGS) entry which is preliminary data.</text>
</comment>
<name>A0A5J4W8I4_9EUKA</name>
<dbReference type="PROSITE" id="PS00108">
    <property type="entry name" value="PROTEIN_KINASE_ST"/>
    <property type="match status" value="1"/>
</dbReference>
<dbReference type="InterPro" id="IPR011009">
    <property type="entry name" value="Kinase-like_dom_sf"/>
</dbReference>
<dbReference type="PROSITE" id="PS50011">
    <property type="entry name" value="PROTEIN_KINASE_DOM"/>
    <property type="match status" value="1"/>
</dbReference>
<sequence>MNIQIEAIGFHNANQRTLDILIRNGGHYSIASSMEEVNDIFTQLAQNAPSDPIPTTDTDFIYPQLSDHSQSFQLPTQLSVYDSNLQDQYVLLDGQISQLDQEQNTLQFSNLQSPLLINDPNSNVKWIKKDFLLLRRIGQGGQGIVRVVKEKQSGKLMARKEMNYQTPKEIEMVNSEVTIIREMHKFFRTSSSSQNSFIPVIEPLGFFVDEDEFKAFLIMEYCEGGDLHKYIKDMKKSKSQISEEDAWNFISQIVLSIYQLHSHKIIHGDLKTSNVLLTRDRKIKLRDFGLARKLQNVATYATANGFTWQFLAPELLQQSQQQRIKGLKQKLELRFSLDIWALGIILFELLSLEHPFMNKGEDQDLPLLENFKQITENEPKQLPLRYPENMRNLILRMLVKDPSQRITANQIMLTPEINANLNKK</sequence>
<dbReference type="AlphaFoldDB" id="A0A5J4W8I4"/>
<dbReference type="Pfam" id="PF00069">
    <property type="entry name" value="Pkinase"/>
    <property type="match status" value="1"/>
</dbReference>
<dbReference type="GO" id="GO:0005524">
    <property type="term" value="F:ATP binding"/>
    <property type="evidence" value="ECO:0007669"/>
    <property type="project" value="UniProtKB-KW"/>
</dbReference>
<accession>A0A5J4W8I4</accession>
<dbReference type="EC" id="2.7.11.1" evidence="1"/>